<gene>
    <name evidence="1" type="ORF">SAMN04488033_11697</name>
</gene>
<sequence length="102" mass="12029">MEVGYNFAGVKVRDTLDAVQLMHFLIYDRQHEIGNNQEANRKFKELLRSEINQQLNDATKNPIEASLIFAANFHEYSQEELVKLSDSIYYDLKEYNKRNKKS</sequence>
<dbReference type="Proteomes" id="UP000199116">
    <property type="component" value="Unassembled WGS sequence"/>
</dbReference>
<proteinExistence type="predicted"/>
<accession>A0A1I2N325</accession>
<name>A0A1I2N325_9FLAO</name>
<evidence type="ECO:0000313" key="2">
    <source>
        <dbReference type="Proteomes" id="UP000199116"/>
    </source>
</evidence>
<reference evidence="2" key="1">
    <citation type="submission" date="2016-10" db="EMBL/GenBank/DDBJ databases">
        <authorList>
            <person name="Varghese N."/>
            <person name="Submissions S."/>
        </authorList>
    </citation>
    <scope>NUCLEOTIDE SEQUENCE [LARGE SCALE GENOMIC DNA]</scope>
    <source>
        <strain evidence="2">DSM 23515</strain>
    </source>
</reference>
<evidence type="ECO:0000313" key="1">
    <source>
        <dbReference type="EMBL" id="SFF96117.1"/>
    </source>
</evidence>
<dbReference type="RefSeq" id="WP_093305248.1">
    <property type="nucleotide sequence ID" value="NZ_FOOH01000016.1"/>
</dbReference>
<keyword evidence="2" id="KW-1185">Reference proteome</keyword>
<protein>
    <submittedName>
        <fullName evidence="1">Uncharacterized protein</fullName>
    </submittedName>
</protein>
<organism evidence="1 2">
    <name type="scientific">Salegentibacter agarivorans</name>
    <dbReference type="NCBI Taxonomy" id="345907"/>
    <lineage>
        <taxon>Bacteria</taxon>
        <taxon>Pseudomonadati</taxon>
        <taxon>Bacteroidota</taxon>
        <taxon>Flavobacteriia</taxon>
        <taxon>Flavobacteriales</taxon>
        <taxon>Flavobacteriaceae</taxon>
        <taxon>Salegentibacter</taxon>
    </lineage>
</organism>
<dbReference type="EMBL" id="FOOH01000016">
    <property type="protein sequence ID" value="SFF96117.1"/>
    <property type="molecule type" value="Genomic_DNA"/>
</dbReference>
<dbReference type="AlphaFoldDB" id="A0A1I2N325"/>